<evidence type="ECO:0008006" key="5">
    <source>
        <dbReference type="Google" id="ProtNLM"/>
    </source>
</evidence>
<proteinExistence type="predicted"/>
<evidence type="ECO:0000313" key="3">
    <source>
        <dbReference type="EMBL" id="ANP74095.1"/>
    </source>
</evidence>
<evidence type="ECO:0000256" key="1">
    <source>
        <dbReference type="SAM" id="MobiDB-lite"/>
    </source>
</evidence>
<keyword evidence="2" id="KW-0472">Membrane</keyword>
<dbReference type="OrthoDB" id="5118461at2"/>
<gene>
    <name evidence="3" type="ORF">PA27867_3165</name>
</gene>
<keyword evidence="2" id="KW-1133">Transmembrane helix</keyword>
<dbReference type="EMBL" id="CP016282">
    <property type="protein sequence ID" value="ANP74095.1"/>
    <property type="molecule type" value="Genomic_DNA"/>
</dbReference>
<evidence type="ECO:0000256" key="2">
    <source>
        <dbReference type="SAM" id="Phobius"/>
    </source>
</evidence>
<protein>
    <recommendedName>
        <fullName evidence="5">Polysaccharide chain length determinant N-terminal domain-containing protein</fullName>
    </recommendedName>
</protein>
<feature type="region of interest" description="Disordered" evidence="1">
    <location>
        <begin position="196"/>
        <end position="261"/>
    </location>
</feature>
<name>A0A1B1BNI4_9MICO</name>
<organism evidence="3 4">
    <name type="scientific">Cryobacterium arcticum</name>
    <dbReference type="NCBI Taxonomy" id="670052"/>
    <lineage>
        <taxon>Bacteria</taxon>
        <taxon>Bacillati</taxon>
        <taxon>Actinomycetota</taxon>
        <taxon>Actinomycetes</taxon>
        <taxon>Micrococcales</taxon>
        <taxon>Microbacteriaceae</taxon>
        <taxon>Cryobacterium</taxon>
    </lineage>
</organism>
<feature type="transmembrane region" description="Helical" evidence="2">
    <location>
        <begin position="12"/>
        <end position="34"/>
    </location>
</feature>
<accession>A0A1B1BNI4</accession>
<dbReference type="STRING" id="670052.PA27867_3165"/>
<dbReference type="AlphaFoldDB" id="A0A1B1BNI4"/>
<keyword evidence="4" id="KW-1185">Reference proteome</keyword>
<dbReference type="Proteomes" id="UP000092582">
    <property type="component" value="Chromosome 1"/>
</dbReference>
<keyword evidence="2" id="KW-0812">Transmembrane</keyword>
<reference evidence="3 4" key="1">
    <citation type="submission" date="2016-06" db="EMBL/GenBank/DDBJ databases">
        <title>Genome sequencing of Cryobacterium arcticum PAMC 27867.</title>
        <authorList>
            <person name="Lee J."/>
            <person name="Kim O.-S."/>
        </authorList>
    </citation>
    <scope>NUCLEOTIDE SEQUENCE [LARGE SCALE GENOMIC DNA]</scope>
    <source>
        <strain evidence="3 4">PAMC 27867</strain>
    </source>
</reference>
<dbReference type="RefSeq" id="WP_066597999.1">
    <property type="nucleotide sequence ID" value="NZ_CP016282.1"/>
</dbReference>
<feature type="transmembrane region" description="Helical" evidence="2">
    <location>
        <begin position="175"/>
        <end position="193"/>
    </location>
</feature>
<evidence type="ECO:0000313" key="4">
    <source>
        <dbReference type="Proteomes" id="UP000092582"/>
    </source>
</evidence>
<sequence length="261" mass="28512">MTLRKLWQMLTRWRWIVIPGVLVAMVGGVIMGVMSPVSYKVQSSYLFLSPVLGADGTAGNPFLQLGNGVSTTVDILAVSLSDVITTEHYTDNAPQLTYTTFRDTSLSAPLLAITVEDVSRTNAYATLDSLGKDLGVRLDALQESAGAPRNQWVTATQLTRDPKAVLNYAVPIRNGVGVALGLLLLTILVMALAERRRSHRVHPRDGNRPARGRRRDSTPDTEPTAGADRDTETASVPDLDEHDLVDDFILVPEPSEARRQR</sequence>
<dbReference type="KEGG" id="cart:PA27867_3165"/>